<name>A0A3G9J2U1_9FIRM</name>
<evidence type="ECO:0000313" key="3">
    <source>
        <dbReference type="Proteomes" id="UP000268059"/>
    </source>
</evidence>
<dbReference type="OrthoDB" id="3035314at2"/>
<reference evidence="2 3" key="1">
    <citation type="submission" date="2018-11" db="EMBL/GenBank/DDBJ databases">
        <title>Novel Erysipelotrichaceae bacterium isolated from small intestine of a swine.</title>
        <authorList>
            <person name="Kim J.S."/>
            <person name="Choe H."/>
            <person name="Lee Y.R."/>
            <person name="Kim K.M."/>
            <person name="Park D.S."/>
        </authorList>
    </citation>
    <scope>NUCLEOTIDE SEQUENCE [LARGE SCALE GENOMIC DNA]</scope>
    <source>
        <strain evidence="2 3">SG0102</strain>
    </source>
</reference>
<dbReference type="Pfam" id="PF06612">
    <property type="entry name" value="DUF1146"/>
    <property type="match status" value="1"/>
</dbReference>
<dbReference type="Proteomes" id="UP000268059">
    <property type="component" value="Chromosome"/>
</dbReference>
<feature type="transmembrane region" description="Helical" evidence="1">
    <location>
        <begin position="39"/>
        <end position="59"/>
    </location>
</feature>
<proteinExistence type="predicted"/>
<keyword evidence="1" id="KW-0812">Transmembrane</keyword>
<dbReference type="InParanoid" id="A0A3G9J2U1"/>
<keyword evidence="1" id="KW-1133">Transmembrane helix</keyword>
<sequence length="67" mass="7946">MIYKAVNITVYIVSVMLSMYGLSCFHFDRFIRKGHMREFYVFYLVASVGLAYLFASFILNFGTWSFY</sequence>
<accession>A0A3G9J2U1</accession>
<gene>
    <name evidence="2" type="ORF">SG0102_00200</name>
</gene>
<dbReference type="EMBL" id="AP019309">
    <property type="protein sequence ID" value="BBH25086.1"/>
    <property type="molecule type" value="Genomic_DNA"/>
</dbReference>
<keyword evidence="1" id="KW-0472">Membrane</keyword>
<dbReference type="KEGG" id="ebm:SG0102_00200"/>
<dbReference type="AlphaFoldDB" id="A0A3G9J2U1"/>
<dbReference type="InterPro" id="IPR009526">
    <property type="entry name" value="DUF1146"/>
</dbReference>
<keyword evidence="3" id="KW-1185">Reference proteome</keyword>
<protein>
    <recommendedName>
        <fullName evidence="4">DUF1146 domain-containing protein</fullName>
    </recommendedName>
</protein>
<evidence type="ECO:0000256" key="1">
    <source>
        <dbReference type="SAM" id="Phobius"/>
    </source>
</evidence>
<feature type="transmembrane region" description="Helical" evidence="1">
    <location>
        <begin position="6"/>
        <end position="27"/>
    </location>
</feature>
<organism evidence="2 3">
    <name type="scientific">Intestinibaculum porci</name>
    <dbReference type="NCBI Taxonomy" id="2487118"/>
    <lineage>
        <taxon>Bacteria</taxon>
        <taxon>Bacillati</taxon>
        <taxon>Bacillota</taxon>
        <taxon>Erysipelotrichia</taxon>
        <taxon>Erysipelotrichales</taxon>
        <taxon>Erysipelotrichaceae</taxon>
        <taxon>Intestinibaculum</taxon>
    </lineage>
</organism>
<evidence type="ECO:0000313" key="2">
    <source>
        <dbReference type="EMBL" id="BBH25086.1"/>
    </source>
</evidence>
<dbReference type="RefSeq" id="WP_125118068.1">
    <property type="nucleotide sequence ID" value="NZ_AP019309.1"/>
</dbReference>
<evidence type="ECO:0008006" key="4">
    <source>
        <dbReference type="Google" id="ProtNLM"/>
    </source>
</evidence>